<evidence type="ECO:0000256" key="2">
    <source>
        <dbReference type="ARBA" id="ARBA00008205"/>
    </source>
</evidence>
<dbReference type="InterPro" id="IPR044304">
    <property type="entry name" value="NUBPL-like"/>
</dbReference>
<evidence type="ECO:0000256" key="8">
    <source>
        <dbReference type="HAMAP-Rule" id="MF_02040"/>
    </source>
</evidence>
<feature type="domain" description="MIP18 family-like" evidence="9">
    <location>
        <begin position="8"/>
        <end position="78"/>
    </location>
</feature>
<dbReference type="PANTHER" id="PTHR42961">
    <property type="entry name" value="IRON-SULFUR PROTEIN NUBPL"/>
    <property type="match status" value="1"/>
</dbReference>
<keyword evidence="11" id="KW-1185">Reference proteome</keyword>
<evidence type="ECO:0000256" key="4">
    <source>
        <dbReference type="ARBA" id="ARBA00022741"/>
    </source>
</evidence>
<dbReference type="CDD" id="cd02037">
    <property type="entry name" value="Mrp_NBP35"/>
    <property type="match status" value="1"/>
</dbReference>
<keyword evidence="4 8" id="KW-0547">Nucleotide-binding</keyword>
<keyword evidence="3 8" id="KW-0479">Metal-binding</keyword>
<keyword evidence="8" id="KW-0378">Hydrolase</keyword>
<reference evidence="10 11" key="1">
    <citation type="submission" date="2021-01" db="EMBL/GenBank/DDBJ databases">
        <title>Genome seq and assembly of Devosia sp. LEGU1.</title>
        <authorList>
            <person name="Chhetri G."/>
        </authorList>
    </citation>
    <scope>NUCLEOTIDE SEQUENCE [LARGE SCALE GENOMIC DNA]</scope>
    <source>
        <strain evidence="10 11">LEGU1</strain>
    </source>
</reference>
<dbReference type="EMBL" id="CP068046">
    <property type="protein sequence ID" value="QQR38253.1"/>
    <property type="molecule type" value="Genomic_DNA"/>
</dbReference>
<feature type="binding site" evidence="8">
    <location>
        <begin position="114"/>
        <end position="121"/>
    </location>
    <ligand>
        <name>ATP</name>
        <dbReference type="ChEBI" id="CHEBI:30616"/>
    </ligand>
</feature>
<dbReference type="InterPro" id="IPR033756">
    <property type="entry name" value="YlxH/NBP35"/>
</dbReference>
<dbReference type="PROSITE" id="PS01215">
    <property type="entry name" value="MRP"/>
    <property type="match status" value="1"/>
</dbReference>
<comment type="similarity">
    <text evidence="1">In the N-terminal section; belongs to the MIP18 family.</text>
</comment>
<dbReference type="GO" id="GO:0005524">
    <property type="term" value="F:ATP binding"/>
    <property type="evidence" value="ECO:0007669"/>
    <property type="project" value="UniProtKB-KW"/>
</dbReference>
<dbReference type="Gene3D" id="3.40.50.300">
    <property type="entry name" value="P-loop containing nucleotide triphosphate hydrolases"/>
    <property type="match status" value="1"/>
</dbReference>
<protein>
    <recommendedName>
        <fullName evidence="8">Iron-sulfur cluster carrier protein</fullName>
    </recommendedName>
</protein>
<evidence type="ECO:0000256" key="5">
    <source>
        <dbReference type="ARBA" id="ARBA00022840"/>
    </source>
</evidence>
<evidence type="ECO:0000256" key="7">
    <source>
        <dbReference type="ARBA" id="ARBA00023014"/>
    </source>
</evidence>
<keyword evidence="5 8" id="KW-0067">ATP-binding</keyword>
<accession>A0ABX7C1Z7</accession>
<dbReference type="RefSeq" id="WP_201630315.1">
    <property type="nucleotide sequence ID" value="NZ_CP068046.1"/>
</dbReference>
<comment type="similarity">
    <text evidence="8">Belongs to the Mrp/NBP35 ATP-binding proteins family.</text>
</comment>
<dbReference type="InterPro" id="IPR000808">
    <property type="entry name" value="Mrp-like_CS"/>
</dbReference>
<sequence length="352" mass="36005">MADTDLAAQIRTALARVEIPGGGDLATYAGLSEIIVTPGAIAFAIAVATGMEAAFGPARDEAQKAAQALGGARKVMVSITAEKGNSPKFSHGAPVPAGKTPVKGVRRIVAVGSGKGGVGKSTTAVNLALSLAAEGLKVGLLDADLYGPSLPKLLGLEGKPAIRDDGIFTPHAAFGLKAISIGSMLVPGQAVVWRGPMATSGLRQLLRETAWGELDVLVIDLPPGTGDIHIALFQQTVVDGVVIVSTPQDLALIDAQKAIDMLRRMSVPVLGLIENMSYFIAPDTGNRYDIFGTGGAEQAAADLAIPFLGPVPLVMSIRENSDAGTPPVIAAPTGPEAAAYRAIAQRLIATLT</sequence>
<evidence type="ECO:0000256" key="1">
    <source>
        <dbReference type="ARBA" id="ARBA00007352"/>
    </source>
</evidence>
<keyword evidence="6 8" id="KW-0408">Iron</keyword>
<dbReference type="Proteomes" id="UP000595857">
    <property type="component" value="Chromosome"/>
</dbReference>
<dbReference type="SUPFAM" id="SSF52540">
    <property type="entry name" value="P-loop containing nucleoside triphosphate hydrolases"/>
    <property type="match status" value="1"/>
</dbReference>
<dbReference type="InterPro" id="IPR027417">
    <property type="entry name" value="P-loop_NTPase"/>
</dbReference>
<evidence type="ECO:0000259" key="9">
    <source>
        <dbReference type="Pfam" id="PF01883"/>
    </source>
</evidence>
<keyword evidence="7 8" id="KW-0411">Iron-sulfur</keyword>
<comment type="function">
    <text evidence="8">Binds and transfers iron-sulfur (Fe-S) clusters to target apoproteins. Can hydrolyze ATP.</text>
</comment>
<evidence type="ECO:0000313" key="11">
    <source>
        <dbReference type="Proteomes" id="UP000595857"/>
    </source>
</evidence>
<dbReference type="InterPro" id="IPR019591">
    <property type="entry name" value="Mrp/NBP35_ATP-bd"/>
</dbReference>
<dbReference type="InterPro" id="IPR002744">
    <property type="entry name" value="MIP18-like"/>
</dbReference>
<comment type="subunit">
    <text evidence="8">Homodimer.</text>
</comment>
<organism evidence="10 11">
    <name type="scientific">Devosia rhizoryzae</name>
    <dbReference type="NCBI Taxonomy" id="2774137"/>
    <lineage>
        <taxon>Bacteria</taxon>
        <taxon>Pseudomonadati</taxon>
        <taxon>Pseudomonadota</taxon>
        <taxon>Alphaproteobacteria</taxon>
        <taxon>Hyphomicrobiales</taxon>
        <taxon>Devosiaceae</taxon>
        <taxon>Devosia</taxon>
    </lineage>
</organism>
<evidence type="ECO:0000256" key="3">
    <source>
        <dbReference type="ARBA" id="ARBA00022723"/>
    </source>
</evidence>
<dbReference type="Pfam" id="PF01883">
    <property type="entry name" value="FeS_assembly_P"/>
    <property type="match status" value="1"/>
</dbReference>
<evidence type="ECO:0000313" key="10">
    <source>
        <dbReference type="EMBL" id="QQR38253.1"/>
    </source>
</evidence>
<dbReference type="PANTHER" id="PTHR42961:SF2">
    <property type="entry name" value="IRON-SULFUR PROTEIN NUBPL"/>
    <property type="match status" value="1"/>
</dbReference>
<comment type="similarity">
    <text evidence="2">In the C-terminal section; belongs to the Mrp/NBP35 ATP-binding proteins family.</text>
</comment>
<dbReference type="Pfam" id="PF10609">
    <property type="entry name" value="ParA"/>
    <property type="match status" value="1"/>
</dbReference>
<proteinExistence type="inferred from homology"/>
<dbReference type="HAMAP" id="MF_02040">
    <property type="entry name" value="Mrp_NBP35"/>
    <property type="match status" value="1"/>
</dbReference>
<gene>
    <name evidence="10" type="ORF">JI748_10705</name>
</gene>
<evidence type="ECO:0000256" key="6">
    <source>
        <dbReference type="ARBA" id="ARBA00023004"/>
    </source>
</evidence>
<name>A0ABX7C1Z7_9HYPH</name>